<comment type="function">
    <text evidence="5">GTPase that associates with the 50S ribosomal subunit and may have a role during protein synthesis or ribosome biogenesis.</text>
</comment>
<evidence type="ECO:0000313" key="8">
    <source>
        <dbReference type="EMBL" id="MBD7947519.1"/>
    </source>
</evidence>
<dbReference type="PANTHER" id="PTHR10229">
    <property type="entry name" value="GTP-BINDING PROTEIN HFLX"/>
    <property type="match status" value="1"/>
</dbReference>
<accession>A0ABR8RIH3</accession>
<evidence type="ECO:0000256" key="6">
    <source>
        <dbReference type="SAM" id="Coils"/>
    </source>
</evidence>
<keyword evidence="3" id="KW-0460">Magnesium</keyword>
<keyword evidence="1" id="KW-0479">Metal-binding</keyword>
<sequence>MEYFERHEGGERAIIVHLDIRQIQDPDDLNEFELLADSAGADRLALVTGSRARPDAKYFVGSGKAQEIAELVREYDADIVLFNHNLSPSQERNIEALVQCRVLDRTGLILDIFAQRARTYEGKLQVELAQLNHLSTRLVRGWTHLERQKGGIGLRGPGETQLETDRRLLQVRVTQLKNKLEKVRQTRAQGRARRQKSDVPTISLVGYTNAGKSTLFNRLVDENIYAADQLFATLDPTLRRLDWQGVGRVVLVDTVGFVRHLPHELVESFHATLEETLEADLLLHVIDSSSEDMHEQIQAVKNVLAEIDNDVPVLNVYNKIDLTDEPAHIGYAKEGQPNRVYVSSRQNLGMEELSLAVQQLLTGNLTTFDLTLPYSAGQFKNTLYELGVILEESYDDNGHERLTIRLPSDRLKQLLGQANIKPLDVLPLAQATLLMPILEEFEQKYESMDAAPSLTAEEEDAFVEFEALNSATEASDSQS</sequence>
<dbReference type="PROSITE" id="PS51705">
    <property type="entry name" value="G_HFLX"/>
    <property type="match status" value="1"/>
</dbReference>
<evidence type="ECO:0000256" key="4">
    <source>
        <dbReference type="ARBA" id="ARBA00023134"/>
    </source>
</evidence>
<keyword evidence="6" id="KW-0175">Coiled coil</keyword>
<dbReference type="SUPFAM" id="SSF54980">
    <property type="entry name" value="EF-G C-terminal domain-like"/>
    <property type="match status" value="1"/>
</dbReference>
<dbReference type="Gene3D" id="6.10.250.2860">
    <property type="match status" value="1"/>
</dbReference>
<evidence type="ECO:0000256" key="1">
    <source>
        <dbReference type="ARBA" id="ARBA00022723"/>
    </source>
</evidence>
<keyword evidence="5" id="KW-0963">Cytoplasm</keyword>
<dbReference type="InterPro" id="IPR027417">
    <property type="entry name" value="P-loop_NTPase"/>
</dbReference>
<reference evidence="8 9" key="1">
    <citation type="submission" date="2020-08" db="EMBL/GenBank/DDBJ databases">
        <title>A Genomic Blueprint of the Chicken Gut Microbiome.</title>
        <authorList>
            <person name="Gilroy R."/>
            <person name="Ravi A."/>
            <person name="Getino M."/>
            <person name="Pursley I."/>
            <person name="Horton D.L."/>
            <person name="Alikhan N.-F."/>
            <person name="Baker D."/>
            <person name="Gharbi K."/>
            <person name="Hall N."/>
            <person name="Watson M."/>
            <person name="Adriaenssens E.M."/>
            <person name="Foster-Nyarko E."/>
            <person name="Jarju S."/>
            <person name="Secka A."/>
            <person name="Antonio M."/>
            <person name="Oren A."/>
            <person name="Chaudhuri R."/>
            <person name="La Ragione R.M."/>
            <person name="Hildebrand F."/>
            <person name="Pallen M.J."/>
        </authorList>
    </citation>
    <scope>NUCLEOTIDE SEQUENCE [LARGE SCALE GENOMIC DNA]</scope>
    <source>
        <strain evidence="8 9">Sa4CVA2</strain>
    </source>
</reference>
<feature type="domain" description="Hflx-type G" evidence="7">
    <location>
        <begin position="200"/>
        <end position="322"/>
    </location>
</feature>
<keyword evidence="4 5" id="KW-0342">GTP-binding</keyword>
<dbReference type="CDD" id="cd01878">
    <property type="entry name" value="HflX"/>
    <property type="match status" value="1"/>
</dbReference>
<comment type="subunit">
    <text evidence="5">Monomer. Associates with the 50S ribosomal subunit.</text>
</comment>
<dbReference type="Gene3D" id="3.40.50.11060">
    <property type="entry name" value="GTPase HflX, N-terminal domain"/>
    <property type="match status" value="1"/>
</dbReference>
<dbReference type="SUPFAM" id="SSF52540">
    <property type="entry name" value="P-loop containing nucleoside triphosphate hydrolases"/>
    <property type="match status" value="1"/>
</dbReference>
<evidence type="ECO:0000256" key="3">
    <source>
        <dbReference type="ARBA" id="ARBA00022842"/>
    </source>
</evidence>
<dbReference type="NCBIfam" id="NF008280">
    <property type="entry name" value="PRK11058.1"/>
    <property type="match status" value="1"/>
</dbReference>
<dbReference type="PIRSF" id="PIRSF006809">
    <property type="entry name" value="GTP-binding_hflX_prd"/>
    <property type="match status" value="1"/>
</dbReference>
<dbReference type="InterPro" id="IPR016496">
    <property type="entry name" value="GTPase_HflX"/>
</dbReference>
<name>A0ABR8RIH3_9GAMM</name>
<dbReference type="Pfam" id="PF16360">
    <property type="entry name" value="GTP-bdg_M"/>
    <property type="match status" value="1"/>
</dbReference>
<dbReference type="InterPro" id="IPR030394">
    <property type="entry name" value="G_HFLX_dom"/>
</dbReference>
<dbReference type="InterPro" id="IPR006073">
    <property type="entry name" value="GTP-bd"/>
</dbReference>
<dbReference type="InterPro" id="IPR035647">
    <property type="entry name" value="EFG_III/V"/>
</dbReference>
<dbReference type="InterPro" id="IPR042108">
    <property type="entry name" value="GTPase_HflX_N_sf"/>
</dbReference>
<gene>
    <name evidence="5 8" type="primary">hflX</name>
    <name evidence="8" type="ORF">H9653_05745</name>
</gene>
<feature type="coiled-coil region" evidence="6">
    <location>
        <begin position="166"/>
        <end position="193"/>
    </location>
</feature>
<keyword evidence="2 5" id="KW-0547">Nucleotide-binding</keyword>
<dbReference type="Pfam" id="PF13167">
    <property type="entry name" value="GTP-bdg_N"/>
    <property type="match status" value="1"/>
</dbReference>
<evidence type="ECO:0000256" key="2">
    <source>
        <dbReference type="ARBA" id="ARBA00022741"/>
    </source>
</evidence>
<comment type="similarity">
    <text evidence="5">Belongs to the TRAFAC class OBG-HflX-like GTPase superfamily. HflX GTPase family.</text>
</comment>
<dbReference type="Proteomes" id="UP000606724">
    <property type="component" value="Unassembled WGS sequence"/>
</dbReference>
<keyword evidence="9" id="KW-1185">Reference proteome</keyword>
<comment type="subcellular location">
    <subcellularLocation>
        <location evidence="5">Cytoplasm</location>
    </subcellularLocation>
    <text evidence="5">May associate with membranes.</text>
</comment>
<evidence type="ECO:0000256" key="5">
    <source>
        <dbReference type="HAMAP-Rule" id="MF_00900"/>
    </source>
</evidence>
<dbReference type="EMBL" id="JACSQR010000011">
    <property type="protein sequence ID" value="MBD7947519.1"/>
    <property type="molecule type" value="Genomic_DNA"/>
</dbReference>
<comment type="caution">
    <text evidence="8">The sequence shown here is derived from an EMBL/GenBank/DDBJ whole genome shotgun (WGS) entry which is preliminary data.</text>
</comment>
<protein>
    <recommendedName>
        <fullName evidence="5">GTPase HflX</fullName>
    </recommendedName>
    <alternativeName>
        <fullName evidence="5">GTP-binding protein HflX</fullName>
    </alternativeName>
</protein>
<dbReference type="PRINTS" id="PR00326">
    <property type="entry name" value="GTP1OBG"/>
</dbReference>
<evidence type="ECO:0000313" key="9">
    <source>
        <dbReference type="Proteomes" id="UP000606724"/>
    </source>
</evidence>
<dbReference type="InterPro" id="IPR025121">
    <property type="entry name" value="GTPase_HflX_N"/>
</dbReference>
<dbReference type="Gene3D" id="3.40.50.300">
    <property type="entry name" value="P-loop containing nucleotide triphosphate hydrolases"/>
    <property type="match status" value="1"/>
</dbReference>
<dbReference type="RefSeq" id="WP_191691122.1">
    <property type="nucleotide sequence ID" value="NZ_JACSQR010000011.1"/>
</dbReference>
<evidence type="ECO:0000259" key="7">
    <source>
        <dbReference type="PROSITE" id="PS51705"/>
    </source>
</evidence>
<dbReference type="HAMAP" id="MF_00900">
    <property type="entry name" value="GTPase_HflX"/>
    <property type="match status" value="1"/>
</dbReference>
<dbReference type="PANTHER" id="PTHR10229:SF0">
    <property type="entry name" value="GTP-BINDING PROTEIN 6-RELATED"/>
    <property type="match status" value="1"/>
</dbReference>
<proteinExistence type="inferred from homology"/>
<organism evidence="8 9">
    <name type="scientific">Psychrobacter communis</name>
    <dbReference type="NCBI Taxonomy" id="2762238"/>
    <lineage>
        <taxon>Bacteria</taxon>
        <taxon>Pseudomonadati</taxon>
        <taxon>Pseudomonadota</taxon>
        <taxon>Gammaproteobacteria</taxon>
        <taxon>Moraxellales</taxon>
        <taxon>Moraxellaceae</taxon>
        <taxon>Psychrobacter</taxon>
    </lineage>
</organism>
<dbReference type="Pfam" id="PF01926">
    <property type="entry name" value="MMR_HSR1"/>
    <property type="match status" value="1"/>
</dbReference>
<dbReference type="NCBIfam" id="TIGR03156">
    <property type="entry name" value="GTP_HflX"/>
    <property type="match status" value="1"/>
</dbReference>
<dbReference type="InterPro" id="IPR032305">
    <property type="entry name" value="GTP-bd_M"/>
</dbReference>